<protein>
    <submittedName>
        <fullName evidence="9">Uncharacterized protein</fullName>
    </submittedName>
</protein>
<accession>A0AAW2I4U8</accession>
<keyword evidence="3 8" id="KW-0479">Metal-binding</keyword>
<feature type="binding site" evidence="7">
    <location>
        <position position="19"/>
    </location>
    <ligand>
        <name>substrate</name>
    </ligand>
</feature>
<comment type="caution">
    <text evidence="9">The sequence shown here is derived from an EMBL/GenBank/DDBJ whole genome shotgun (WGS) entry which is preliminary data.</text>
</comment>
<keyword evidence="4" id="KW-0378">Hydrolase</keyword>
<dbReference type="InterPro" id="IPR006384">
    <property type="entry name" value="HAD_hydro_PyrdxlP_Pase-like"/>
</dbReference>
<evidence type="ECO:0000256" key="3">
    <source>
        <dbReference type="ARBA" id="ARBA00022723"/>
    </source>
</evidence>
<dbReference type="Pfam" id="PF06888">
    <property type="entry name" value="Put_Phosphatase"/>
    <property type="match status" value="1"/>
</dbReference>
<feature type="active site" description="Nucleophile" evidence="6">
    <location>
        <position position="8"/>
    </location>
</feature>
<dbReference type="InterPro" id="IPR036412">
    <property type="entry name" value="HAD-like_sf"/>
</dbReference>
<evidence type="ECO:0000256" key="5">
    <source>
        <dbReference type="ARBA" id="ARBA00022842"/>
    </source>
</evidence>
<dbReference type="NCBIfam" id="TIGR01489">
    <property type="entry name" value="DKMTPPase-SF"/>
    <property type="match status" value="1"/>
</dbReference>
<organism evidence="9">
    <name type="scientific">Menopon gallinae</name>
    <name type="common">poultry shaft louse</name>
    <dbReference type="NCBI Taxonomy" id="328185"/>
    <lineage>
        <taxon>Eukaryota</taxon>
        <taxon>Metazoa</taxon>
        <taxon>Ecdysozoa</taxon>
        <taxon>Arthropoda</taxon>
        <taxon>Hexapoda</taxon>
        <taxon>Insecta</taxon>
        <taxon>Pterygota</taxon>
        <taxon>Neoptera</taxon>
        <taxon>Paraneoptera</taxon>
        <taxon>Psocodea</taxon>
        <taxon>Troctomorpha</taxon>
        <taxon>Phthiraptera</taxon>
        <taxon>Amblycera</taxon>
        <taxon>Menoponidae</taxon>
        <taxon>Menopon</taxon>
    </lineage>
</organism>
<sequence>MRILVAFDFDNTIVSYNSDIVVEKLLPKMSITAELEKLRDGPDWLVYMQEVLNILHKNNVTKDQILKVCADCDSTEGMVDFIKELKQLNSADIIIISDANTVFIEHWLVSRGIRGLVDKIYSNPAKFNSDGLLEVKRYHNQDWCDLSVKNLCKGYVLEAHVDEQQKKEYRSQVKASIHPWNVAQDISKVLAEKLPGYKSRK</sequence>
<feature type="active site" description="Proton donor" evidence="6">
    <location>
        <position position="10"/>
    </location>
</feature>
<feature type="binding site" evidence="8">
    <location>
        <position position="8"/>
    </location>
    <ligand>
        <name>Mg(2+)</name>
        <dbReference type="ChEBI" id="CHEBI:18420"/>
    </ligand>
</feature>
<feature type="binding site" evidence="8">
    <location>
        <position position="10"/>
    </location>
    <ligand>
        <name>Mg(2+)</name>
        <dbReference type="ChEBI" id="CHEBI:18420"/>
    </ligand>
</feature>
<comment type="cofactor">
    <cofactor evidence="1 8">
        <name>Mg(2+)</name>
        <dbReference type="ChEBI" id="CHEBI:18420"/>
    </cofactor>
</comment>
<gene>
    <name evidence="9" type="ORF">PYX00_004315</name>
</gene>
<name>A0AAW2I4U8_9NEOP</name>
<evidence type="ECO:0000256" key="6">
    <source>
        <dbReference type="PIRSR" id="PIRSR031051-1"/>
    </source>
</evidence>
<dbReference type="InterPro" id="IPR023214">
    <property type="entry name" value="HAD_sf"/>
</dbReference>
<dbReference type="Gene3D" id="3.40.50.1000">
    <property type="entry name" value="HAD superfamily/HAD-like"/>
    <property type="match status" value="1"/>
</dbReference>
<dbReference type="GO" id="GO:0046872">
    <property type="term" value="F:metal ion binding"/>
    <property type="evidence" value="ECO:0007669"/>
    <property type="project" value="UniProtKB-KW"/>
</dbReference>
<dbReference type="SUPFAM" id="SSF56784">
    <property type="entry name" value="HAD-like"/>
    <property type="match status" value="1"/>
</dbReference>
<comment type="similarity">
    <text evidence="2">Belongs to the HAD-like hydrolase superfamily. PHOSPHO family.</text>
</comment>
<reference evidence="9" key="1">
    <citation type="journal article" date="2024" name="Gigascience">
        <title>Chromosome-level genome of the poultry shaft louse Menopon gallinae provides insight into the host-switching and adaptive evolution of parasitic lice.</title>
        <authorList>
            <person name="Xu Y."/>
            <person name="Ma L."/>
            <person name="Liu S."/>
            <person name="Liang Y."/>
            <person name="Liu Q."/>
            <person name="He Z."/>
            <person name="Tian L."/>
            <person name="Duan Y."/>
            <person name="Cai W."/>
            <person name="Li H."/>
            <person name="Song F."/>
        </authorList>
    </citation>
    <scope>NUCLEOTIDE SEQUENCE</scope>
    <source>
        <strain evidence="9">Cailab_2023a</strain>
    </source>
</reference>
<dbReference type="NCBIfam" id="TIGR01488">
    <property type="entry name" value="HAD-SF-IB"/>
    <property type="match status" value="1"/>
</dbReference>
<dbReference type="EMBL" id="JARGDH010000002">
    <property type="protein sequence ID" value="KAL0276833.1"/>
    <property type="molecule type" value="Genomic_DNA"/>
</dbReference>
<dbReference type="PANTHER" id="PTHR20889:SF12">
    <property type="entry name" value="LP01149P"/>
    <property type="match status" value="1"/>
</dbReference>
<evidence type="ECO:0000256" key="7">
    <source>
        <dbReference type="PIRSR" id="PIRSR031051-2"/>
    </source>
</evidence>
<dbReference type="PIRSF" id="PIRSF031051">
    <property type="entry name" value="PyrdxlP_Pase_PHOSPHO2"/>
    <property type="match status" value="1"/>
</dbReference>
<evidence type="ECO:0000256" key="2">
    <source>
        <dbReference type="ARBA" id="ARBA00008541"/>
    </source>
</evidence>
<keyword evidence="5 8" id="KW-0460">Magnesium</keyword>
<evidence type="ECO:0000256" key="1">
    <source>
        <dbReference type="ARBA" id="ARBA00001946"/>
    </source>
</evidence>
<evidence type="ECO:0000256" key="4">
    <source>
        <dbReference type="ARBA" id="ARBA00022801"/>
    </source>
</evidence>
<evidence type="ECO:0000256" key="8">
    <source>
        <dbReference type="PIRSR" id="PIRSR031051-3"/>
    </source>
</evidence>
<dbReference type="GO" id="GO:0016791">
    <property type="term" value="F:phosphatase activity"/>
    <property type="evidence" value="ECO:0007669"/>
    <property type="project" value="InterPro"/>
</dbReference>
<dbReference type="PANTHER" id="PTHR20889">
    <property type="entry name" value="PHOSPHATASE, ORPHAN 1, 2"/>
    <property type="match status" value="1"/>
</dbReference>
<feature type="binding site" evidence="7">
    <location>
        <position position="98"/>
    </location>
    <ligand>
        <name>substrate</name>
    </ligand>
</feature>
<dbReference type="InterPro" id="IPR016965">
    <property type="entry name" value="Pase_PHOSPHO-typ"/>
</dbReference>
<dbReference type="AlphaFoldDB" id="A0AAW2I4U8"/>
<proteinExistence type="inferred from homology"/>
<evidence type="ECO:0000313" key="9">
    <source>
        <dbReference type="EMBL" id="KAL0276833.1"/>
    </source>
</evidence>